<dbReference type="Gene3D" id="3.90.1150.10">
    <property type="entry name" value="Aspartate Aminotransferase, domain 1"/>
    <property type="match status" value="1"/>
</dbReference>
<protein>
    <recommendedName>
        <fullName evidence="2">cysteine-S-conjugate beta-lyase</fullName>
        <ecNumber evidence="2">4.4.1.13</ecNumber>
    </recommendedName>
</protein>
<dbReference type="InterPro" id="IPR051798">
    <property type="entry name" value="Class-II_PLP-Dep_Aminotrans"/>
</dbReference>
<name>A0ABT4VY41_9RHOB</name>
<dbReference type="NCBIfam" id="TIGR04350">
    <property type="entry name" value="C_S_lyase_PatB"/>
    <property type="match status" value="1"/>
</dbReference>
<keyword evidence="4" id="KW-0456">Lyase</keyword>
<dbReference type="Proteomes" id="UP001528040">
    <property type="component" value="Unassembled WGS sequence"/>
</dbReference>
<keyword evidence="7" id="KW-0032">Aminotransferase</keyword>
<dbReference type="InterPro" id="IPR027619">
    <property type="entry name" value="C-S_lyase_PatB-like"/>
</dbReference>
<sequence>MTLDDTTMTTFDTLIDRRGTNSSKWDKMERLFGVSPEDGLAMWTADSDYATAPCVIDAIRRAAEHGIFGYSWEHPDYLNAIAWWQENRHGWKIDTDWILTSQGLGNAIALCLQTWTEPGDGVVIFTPVYHEFALKIGKNNRKVVECPLKREGDLYTLDLEDAQSRLTGNEKMILFCSPHNPSGRVWTVDEQRAVAEFAERNDLFLVSDEVHQDLVYTGHKHIPMALAAPETLPRLITLSAASKTFNIAGQRTGNMIIADPELRKTMKKRLAALDYAPAVLSVDMITAAYSPEGAKWVDQQVAHLERNRQIFDAGVNAIPGLRSLPLQSTYLAWVDFSDTGMSHDEVIARIRDDAKIAVSPGPSFGIGGDGFQRFNLATQGARVEDAVERLQRAFADLQ</sequence>
<evidence type="ECO:0000256" key="1">
    <source>
        <dbReference type="ARBA" id="ARBA00001933"/>
    </source>
</evidence>
<evidence type="ECO:0000313" key="8">
    <source>
        <dbReference type="Proteomes" id="UP001528040"/>
    </source>
</evidence>
<dbReference type="RefSeq" id="WP_271052851.1">
    <property type="nucleotide sequence ID" value="NZ_JAQIIO010000002.1"/>
</dbReference>
<organism evidence="7 8">
    <name type="scientific">Aliiroseovarius salicola</name>
    <dbReference type="NCBI Taxonomy" id="3009082"/>
    <lineage>
        <taxon>Bacteria</taxon>
        <taxon>Pseudomonadati</taxon>
        <taxon>Pseudomonadota</taxon>
        <taxon>Alphaproteobacteria</taxon>
        <taxon>Rhodobacterales</taxon>
        <taxon>Paracoccaceae</taxon>
        <taxon>Aliiroseovarius</taxon>
    </lineage>
</organism>
<dbReference type="InterPro" id="IPR015421">
    <property type="entry name" value="PyrdxlP-dep_Trfase_major"/>
</dbReference>
<accession>A0ABT4VY41</accession>
<dbReference type="PANTHER" id="PTHR43525:SF1">
    <property type="entry name" value="PROTEIN MALY"/>
    <property type="match status" value="1"/>
</dbReference>
<dbReference type="InterPro" id="IPR004839">
    <property type="entry name" value="Aminotransferase_I/II_large"/>
</dbReference>
<comment type="caution">
    <text evidence="7">The sequence shown here is derived from an EMBL/GenBank/DDBJ whole genome shotgun (WGS) entry which is preliminary data.</text>
</comment>
<dbReference type="Gene3D" id="3.40.640.10">
    <property type="entry name" value="Type I PLP-dependent aspartate aminotransferase-like (Major domain)"/>
    <property type="match status" value="1"/>
</dbReference>
<dbReference type="CDD" id="cd00609">
    <property type="entry name" value="AAT_like"/>
    <property type="match status" value="1"/>
</dbReference>
<keyword evidence="3" id="KW-0663">Pyridoxal phosphate</keyword>
<gene>
    <name evidence="7" type="ORF">O2N63_03665</name>
</gene>
<dbReference type="EC" id="4.4.1.13" evidence="2"/>
<dbReference type="SUPFAM" id="SSF53383">
    <property type="entry name" value="PLP-dependent transferases"/>
    <property type="match status" value="1"/>
</dbReference>
<evidence type="ECO:0000313" key="7">
    <source>
        <dbReference type="EMBL" id="MDA5093176.1"/>
    </source>
</evidence>
<evidence type="ECO:0000256" key="3">
    <source>
        <dbReference type="ARBA" id="ARBA00022898"/>
    </source>
</evidence>
<dbReference type="InterPro" id="IPR015422">
    <property type="entry name" value="PyrdxlP-dep_Trfase_small"/>
</dbReference>
<dbReference type="GO" id="GO:0008483">
    <property type="term" value="F:transaminase activity"/>
    <property type="evidence" value="ECO:0007669"/>
    <property type="project" value="UniProtKB-KW"/>
</dbReference>
<evidence type="ECO:0000256" key="2">
    <source>
        <dbReference type="ARBA" id="ARBA00012224"/>
    </source>
</evidence>
<proteinExistence type="inferred from homology"/>
<evidence type="ECO:0000256" key="4">
    <source>
        <dbReference type="ARBA" id="ARBA00023239"/>
    </source>
</evidence>
<evidence type="ECO:0000256" key="5">
    <source>
        <dbReference type="ARBA" id="ARBA00037974"/>
    </source>
</evidence>
<dbReference type="InterPro" id="IPR015424">
    <property type="entry name" value="PyrdxlP-dep_Trfase"/>
</dbReference>
<dbReference type="Pfam" id="PF00155">
    <property type="entry name" value="Aminotran_1_2"/>
    <property type="match status" value="1"/>
</dbReference>
<feature type="domain" description="Aminotransferase class I/classII large" evidence="6">
    <location>
        <begin position="48"/>
        <end position="390"/>
    </location>
</feature>
<comment type="similarity">
    <text evidence="5">Belongs to the class-II pyridoxal-phosphate-dependent aminotransferase family. MalY/PatB cystathionine beta-lyase subfamily.</text>
</comment>
<reference evidence="7 8" key="1">
    <citation type="submission" date="2023-01" db="EMBL/GenBank/DDBJ databases">
        <authorList>
            <person name="Yoon J.-W."/>
        </authorList>
    </citation>
    <scope>NUCLEOTIDE SEQUENCE [LARGE SCALE GENOMIC DNA]</scope>
    <source>
        <strain evidence="7 8">KMU-50</strain>
    </source>
</reference>
<comment type="cofactor">
    <cofactor evidence="1">
        <name>pyridoxal 5'-phosphate</name>
        <dbReference type="ChEBI" id="CHEBI:597326"/>
    </cofactor>
</comment>
<keyword evidence="8" id="KW-1185">Reference proteome</keyword>
<keyword evidence="7" id="KW-0808">Transferase</keyword>
<evidence type="ECO:0000259" key="6">
    <source>
        <dbReference type="Pfam" id="PF00155"/>
    </source>
</evidence>
<dbReference type="EMBL" id="JAQIIO010000002">
    <property type="protein sequence ID" value="MDA5093176.1"/>
    <property type="molecule type" value="Genomic_DNA"/>
</dbReference>
<dbReference type="PANTHER" id="PTHR43525">
    <property type="entry name" value="PROTEIN MALY"/>
    <property type="match status" value="1"/>
</dbReference>